<gene>
    <name evidence="2" type="ORF">Prudu_015684</name>
</gene>
<accession>A0A4Y1RJL0</accession>
<keyword evidence="2" id="KW-0808">Transferase</keyword>
<sequence length="189" mass="21155">TFAPSDRSPGHHTWGRSPGPVPNEPRRDGEQPRPSAAAAVAGVGRKKPWKPTVRHELPAARSPSFLNQISRAVEVRWIHHRANHSFCAKGKKVFCARHSPGVGHAQDLARIPKWKLGRVLSLRKKVDQVNSSPFINKMKEAAPPILPFKRVFDLESHLKHFKSAMILYKAKDALMCKVFVMTLRGVAQD</sequence>
<organism evidence="2">
    <name type="scientific">Prunus dulcis</name>
    <name type="common">Almond</name>
    <name type="synonym">Amygdalus dulcis</name>
    <dbReference type="NCBI Taxonomy" id="3755"/>
    <lineage>
        <taxon>Eukaryota</taxon>
        <taxon>Viridiplantae</taxon>
        <taxon>Streptophyta</taxon>
        <taxon>Embryophyta</taxon>
        <taxon>Tracheophyta</taxon>
        <taxon>Spermatophyta</taxon>
        <taxon>Magnoliopsida</taxon>
        <taxon>eudicotyledons</taxon>
        <taxon>Gunneridae</taxon>
        <taxon>Pentapetalae</taxon>
        <taxon>rosids</taxon>
        <taxon>fabids</taxon>
        <taxon>Rosales</taxon>
        <taxon>Rosaceae</taxon>
        <taxon>Amygdaloideae</taxon>
        <taxon>Amygdaleae</taxon>
        <taxon>Prunus</taxon>
    </lineage>
</organism>
<feature type="region of interest" description="Disordered" evidence="1">
    <location>
        <begin position="1"/>
        <end position="52"/>
    </location>
</feature>
<dbReference type="GO" id="GO:0016301">
    <property type="term" value="F:kinase activity"/>
    <property type="evidence" value="ECO:0007669"/>
    <property type="project" value="UniProtKB-KW"/>
</dbReference>
<proteinExistence type="predicted"/>
<feature type="non-terminal residue" evidence="2">
    <location>
        <position position="1"/>
    </location>
</feature>
<protein>
    <submittedName>
        <fullName evidence="2">Protein kinase superfamily protein</fullName>
    </submittedName>
</protein>
<dbReference type="EMBL" id="AP019302">
    <property type="protein sequence ID" value="BBH04520.1"/>
    <property type="molecule type" value="Genomic_DNA"/>
</dbReference>
<dbReference type="AlphaFoldDB" id="A0A4Y1RJL0"/>
<keyword evidence="2" id="KW-0418">Kinase</keyword>
<name>A0A4Y1RJL0_PRUDU</name>
<evidence type="ECO:0000256" key="1">
    <source>
        <dbReference type="SAM" id="MobiDB-lite"/>
    </source>
</evidence>
<reference evidence="2" key="1">
    <citation type="journal article" date="2019" name="Science">
        <title>Mutation of a bHLH transcription factor allowed almond domestication.</title>
        <authorList>
            <person name="Sanchez-Perez R."/>
            <person name="Pavan S."/>
            <person name="Mazzeo R."/>
            <person name="Moldovan C."/>
            <person name="Aiese Cigliano R."/>
            <person name="Del Cueto J."/>
            <person name="Ricciardi F."/>
            <person name="Lotti C."/>
            <person name="Ricciardi L."/>
            <person name="Dicenta F."/>
            <person name="Lopez-Marques R.L."/>
            <person name="Lindberg Moller B."/>
        </authorList>
    </citation>
    <scope>NUCLEOTIDE SEQUENCE</scope>
</reference>
<evidence type="ECO:0000313" key="2">
    <source>
        <dbReference type="EMBL" id="BBH04520.1"/>
    </source>
</evidence>